<evidence type="ECO:0000259" key="15">
    <source>
        <dbReference type="PROSITE" id="PS50172"/>
    </source>
</evidence>
<dbReference type="InterPro" id="IPR001357">
    <property type="entry name" value="BRCT_dom"/>
</dbReference>
<evidence type="ECO:0000256" key="8">
    <source>
        <dbReference type="ARBA" id="ARBA00022833"/>
    </source>
</evidence>
<evidence type="ECO:0000256" key="4">
    <source>
        <dbReference type="ARBA" id="ARBA00022598"/>
    </source>
</evidence>
<feature type="active site" description="N6-AMP-lysine intermediate" evidence="14">
    <location>
        <position position="124"/>
    </location>
</feature>
<keyword evidence="9 14" id="KW-0460">Magnesium</keyword>
<keyword evidence="8 14" id="KW-0862">Zinc</keyword>
<dbReference type="InterPro" id="IPR041663">
    <property type="entry name" value="DisA/LigA_HHH"/>
</dbReference>
<feature type="binding site" evidence="14">
    <location>
        <position position="421"/>
    </location>
    <ligand>
        <name>Zn(2+)</name>
        <dbReference type="ChEBI" id="CHEBI:29105"/>
    </ligand>
</feature>
<evidence type="ECO:0000256" key="10">
    <source>
        <dbReference type="ARBA" id="ARBA00023027"/>
    </source>
</evidence>
<dbReference type="GO" id="GO:0006260">
    <property type="term" value="P:DNA replication"/>
    <property type="evidence" value="ECO:0007669"/>
    <property type="project" value="UniProtKB-KW"/>
</dbReference>
<dbReference type="Gene3D" id="3.40.50.10190">
    <property type="entry name" value="BRCT domain"/>
    <property type="match status" value="1"/>
</dbReference>
<comment type="function">
    <text evidence="1 14">DNA ligase that catalyzes the formation of phosphodiester linkages between 5'-phosphoryl and 3'-hydroxyl groups in double-stranded DNA using NAD as a coenzyme and as the energy source for the reaction. It is essential for DNA replication and repair of damaged DNA.</text>
</comment>
<dbReference type="Gene3D" id="3.30.470.30">
    <property type="entry name" value="DNA ligase/mRNA capping enzyme"/>
    <property type="match status" value="1"/>
</dbReference>
<dbReference type="SMART" id="SM00532">
    <property type="entry name" value="LIGANc"/>
    <property type="match status" value="1"/>
</dbReference>
<dbReference type="Pfam" id="PF01653">
    <property type="entry name" value="DNA_ligase_aden"/>
    <property type="match status" value="1"/>
</dbReference>
<feature type="binding site" evidence="14">
    <location>
        <position position="300"/>
    </location>
    <ligand>
        <name>NAD(+)</name>
        <dbReference type="ChEBI" id="CHEBI:57540"/>
    </ligand>
</feature>
<feature type="binding site" evidence="14">
    <location>
        <position position="324"/>
    </location>
    <ligand>
        <name>NAD(+)</name>
        <dbReference type="ChEBI" id="CHEBI:57540"/>
    </ligand>
</feature>
<dbReference type="PROSITE" id="PS50172">
    <property type="entry name" value="BRCT"/>
    <property type="match status" value="1"/>
</dbReference>
<comment type="catalytic activity">
    <reaction evidence="12 14">
        <text>NAD(+) + (deoxyribonucleotide)n-3'-hydroxyl + 5'-phospho-(deoxyribonucleotide)m = (deoxyribonucleotide)n+m + AMP + beta-nicotinamide D-nucleotide.</text>
        <dbReference type="EC" id="6.5.1.2"/>
    </reaction>
</comment>
<dbReference type="Pfam" id="PF00533">
    <property type="entry name" value="BRCT"/>
    <property type="match status" value="1"/>
</dbReference>
<dbReference type="InterPro" id="IPR004149">
    <property type="entry name" value="Znf_DNAligase_C4"/>
</dbReference>
<keyword evidence="10 14" id="KW-0520">NAD</keyword>
<evidence type="ECO:0000256" key="5">
    <source>
        <dbReference type="ARBA" id="ARBA00022705"/>
    </source>
</evidence>
<organism evidence="16">
    <name type="scientific">Francisella novicida</name>
    <dbReference type="NCBI Taxonomy" id="264"/>
    <lineage>
        <taxon>Bacteria</taxon>
        <taxon>Pseudomonadati</taxon>
        <taxon>Pseudomonadota</taxon>
        <taxon>Gammaproteobacteria</taxon>
        <taxon>Thiotrichales</taxon>
        <taxon>Francisellaceae</taxon>
        <taxon>Francisella</taxon>
    </lineage>
</organism>
<dbReference type="SUPFAM" id="SSF50249">
    <property type="entry name" value="Nucleic acid-binding proteins"/>
    <property type="match status" value="1"/>
</dbReference>
<feature type="binding site" evidence="14">
    <location>
        <begin position="96"/>
        <end position="97"/>
    </location>
    <ligand>
        <name>NAD(+)</name>
        <dbReference type="ChEBI" id="CHEBI:57540"/>
    </ligand>
</feature>
<feature type="binding site" evidence="14">
    <location>
        <begin position="47"/>
        <end position="51"/>
    </location>
    <ligand>
        <name>NAD(+)</name>
        <dbReference type="ChEBI" id="CHEBI:57540"/>
    </ligand>
</feature>
<dbReference type="Gene3D" id="2.40.50.140">
    <property type="entry name" value="Nucleic acid-binding proteins"/>
    <property type="match status" value="1"/>
</dbReference>
<dbReference type="InterPro" id="IPR001679">
    <property type="entry name" value="DNA_ligase"/>
</dbReference>
<dbReference type="InterPro" id="IPR013839">
    <property type="entry name" value="DNAligase_adenylation"/>
</dbReference>
<keyword evidence="4 14" id="KW-0436">Ligase</keyword>
<dbReference type="PROSITE" id="PS01056">
    <property type="entry name" value="DNA_LIGASE_N2"/>
    <property type="match status" value="1"/>
</dbReference>
<dbReference type="AlphaFoldDB" id="A0A0K2BMD1"/>
<feature type="binding site" evidence="14">
    <location>
        <position position="418"/>
    </location>
    <ligand>
        <name>Zn(2+)</name>
        <dbReference type="ChEBI" id="CHEBI:29105"/>
    </ligand>
</feature>
<dbReference type="FunFam" id="1.10.150.20:FF:000007">
    <property type="entry name" value="DNA ligase"/>
    <property type="match status" value="1"/>
</dbReference>
<dbReference type="PANTHER" id="PTHR23389:SF9">
    <property type="entry name" value="DNA LIGASE"/>
    <property type="match status" value="1"/>
</dbReference>
<feature type="binding site" evidence="14">
    <location>
        <position position="182"/>
    </location>
    <ligand>
        <name>NAD(+)</name>
        <dbReference type="ChEBI" id="CHEBI:57540"/>
    </ligand>
</feature>
<name>A0A0K2BMD1_FRANO</name>
<sequence length="680" mass="76000">MTPNEFFSIKYHILAKAELKAYIDKLADYLSQQSYLYHTLDKPIISDSDYDKLFRLLQDLVNDNPQFKPINSVLDRVGGEVLAEFETIKHKKKMTSLANVFSLEELRDFYDKIEYDIELECEPKMDGLAISIFYKNGKFDYAVTRGDGIQGEKVSENVKTIRNVPLKLNTSNPPEELEVRGEIILDKQSFLSLNEYMQTHENKTFANPRNAAAGSIRMLDSKVVAKRPLKLYSYGIGYFSKDFVHPETQFELMQLLQSFGFTISDNMFLAKNFSEVEEYHHKMSHQRADLAYDIDGLVFKVNNIKLQDIIGYTARGPKWAVAYKFPAEEVESEVLNVEFQVGRTGAITPVARLKPVAVGGVIVSNATLHNINEIKRKDIRVGDRVIVRRAGDVIPEVVKSLPQYRKSDAQMVEMPTNCPVCDSAIENVNDQAIYRCTGGWHCQAQTTERLKHFVSRKAHDIDGLGDKLVEQLVDENLITTPADLFKLTEIDVSTMERMGKKSAVNLMVALEKAKETTLAKFIYGLGIREVGEATAANLANHFITLAAIQSANFEALKAVSDVGDVVAKNIVNFFKESHNIAVVAALDELMTWPDIIKKSADKQPLAEQTFVLTGTLNQMGRSEAKAALQSLGAKVSGSISAKTHFLVAGEKSGSKLTKAQDLGVSILTEDDLVALLEKYN</sequence>
<keyword evidence="11 14" id="KW-0234">DNA repair</keyword>
<dbReference type="InterPro" id="IPR004150">
    <property type="entry name" value="NAD_DNA_ligase_OB"/>
</dbReference>
<proteinExistence type="inferred from homology"/>
<feature type="binding site" evidence="14">
    <location>
        <position position="145"/>
    </location>
    <ligand>
        <name>NAD(+)</name>
        <dbReference type="ChEBI" id="CHEBI:57540"/>
    </ligand>
</feature>
<dbReference type="HAMAP" id="MF_01588">
    <property type="entry name" value="DNA_ligase_A"/>
    <property type="match status" value="1"/>
</dbReference>
<evidence type="ECO:0000256" key="2">
    <source>
        <dbReference type="ARBA" id="ARBA00012722"/>
    </source>
</evidence>
<dbReference type="NCBIfam" id="NF005932">
    <property type="entry name" value="PRK07956.1"/>
    <property type="match status" value="1"/>
</dbReference>
<dbReference type="EC" id="6.5.1.2" evidence="2 14"/>
<dbReference type="Pfam" id="PF14520">
    <property type="entry name" value="HHH_5"/>
    <property type="match status" value="1"/>
</dbReference>
<feature type="binding site" evidence="14">
    <location>
        <position position="122"/>
    </location>
    <ligand>
        <name>NAD(+)</name>
        <dbReference type="ChEBI" id="CHEBI:57540"/>
    </ligand>
</feature>
<dbReference type="Pfam" id="PF03119">
    <property type="entry name" value="DNA_ligase_ZBD"/>
    <property type="match status" value="1"/>
</dbReference>
<dbReference type="PIRSF" id="PIRSF001604">
    <property type="entry name" value="LigA"/>
    <property type="match status" value="1"/>
</dbReference>
<dbReference type="InterPro" id="IPR036420">
    <property type="entry name" value="BRCT_dom_sf"/>
</dbReference>
<dbReference type="Gene3D" id="1.10.150.20">
    <property type="entry name" value="5' to 3' exonuclease, C-terminal subdomain"/>
    <property type="match status" value="2"/>
</dbReference>
<dbReference type="SMART" id="SM00292">
    <property type="entry name" value="BRCT"/>
    <property type="match status" value="1"/>
</dbReference>
<evidence type="ECO:0000313" key="16">
    <source>
        <dbReference type="EMBL" id="AKZ66526.1"/>
    </source>
</evidence>
<evidence type="ECO:0000256" key="7">
    <source>
        <dbReference type="ARBA" id="ARBA00022763"/>
    </source>
</evidence>
<dbReference type="EMBL" id="KR154478">
    <property type="protein sequence ID" value="AKZ66526.1"/>
    <property type="molecule type" value="Genomic_DNA"/>
</dbReference>
<dbReference type="SMART" id="SM00278">
    <property type="entry name" value="HhH1"/>
    <property type="match status" value="4"/>
</dbReference>
<dbReference type="InterPro" id="IPR033136">
    <property type="entry name" value="DNA_ligase_CS"/>
</dbReference>
<dbReference type="GO" id="GO:0005829">
    <property type="term" value="C:cytosol"/>
    <property type="evidence" value="ECO:0007669"/>
    <property type="project" value="TreeGrafter"/>
</dbReference>
<evidence type="ECO:0000256" key="13">
    <source>
        <dbReference type="ARBA" id="ARBA00060881"/>
    </source>
</evidence>
<comment type="caution">
    <text evidence="14">Lacks conserved residue(s) required for the propagation of feature annotation.</text>
</comment>
<dbReference type="CDD" id="cd17748">
    <property type="entry name" value="BRCT_DNA_ligase_like"/>
    <property type="match status" value="1"/>
</dbReference>
<dbReference type="SUPFAM" id="SSF47781">
    <property type="entry name" value="RuvA domain 2-like"/>
    <property type="match status" value="1"/>
</dbReference>
<dbReference type="NCBIfam" id="TIGR00575">
    <property type="entry name" value="dnlj"/>
    <property type="match status" value="1"/>
</dbReference>
<reference evidence="16" key="1">
    <citation type="journal article" date="2016" name="Appl. Environ. Microbiol.">
        <title>Temperature Sensitivity Conferred by ligA Alleles from Psychrophilic Bacteria upon Substitution in Mesophilic Bacteria and a Yeast Species.</title>
        <authorList>
            <person name="Pankowski J.A."/>
            <person name="Puckett S.M."/>
            <person name="Nano F.E."/>
        </authorList>
    </citation>
    <scope>NUCLEOTIDE SEQUENCE</scope>
    <source>
        <strain evidence="16">C1</strain>
    </source>
</reference>
<evidence type="ECO:0000256" key="1">
    <source>
        <dbReference type="ARBA" id="ARBA00004067"/>
    </source>
</evidence>
<gene>
    <name evidence="14 16" type="primary">ligA</name>
</gene>
<dbReference type="SUPFAM" id="SSF56091">
    <property type="entry name" value="DNA ligase/mRNA capping enzyme, catalytic domain"/>
    <property type="match status" value="1"/>
</dbReference>
<dbReference type="Gene3D" id="1.10.287.610">
    <property type="entry name" value="Helix hairpin bin"/>
    <property type="match status" value="1"/>
</dbReference>
<evidence type="ECO:0000256" key="9">
    <source>
        <dbReference type="ARBA" id="ARBA00022842"/>
    </source>
</evidence>
<dbReference type="Pfam" id="PF12826">
    <property type="entry name" value="HHH_2"/>
    <property type="match status" value="1"/>
</dbReference>
<dbReference type="FunFam" id="3.30.470.30:FF:000001">
    <property type="entry name" value="DNA ligase"/>
    <property type="match status" value="1"/>
</dbReference>
<comment type="similarity">
    <text evidence="13 14">Belongs to the NAD-dependent DNA ligase family. LigA subfamily.</text>
</comment>
<feature type="domain" description="BRCT" evidence="15">
    <location>
        <begin position="600"/>
        <end position="680"/>
    </location>
</feature>
<dbReference type="InterPro" id="IPR012340">
    <property type="entry name" value="NA-bd_OB-fold"/>
</dbReference>
<dbReference type="GO" id="GO:0003911">
    <property type="term" value="F:DNA ligase (NAD+) activity"/>
    <property type="evidence" value="ECO:0007669"/>
    <property type="project" value="UniProtKB-UniRule"/>
</dbReference>
<protein>
    <recommendedName>
        <fullName evidence="3 14">DNA ligase</fullName>
        <ecNumber evidence="2 14">6.5.1.2</ecNumber>
    </recommendedName>
    <alternativeName>
        <fullName evidence="14">Polydeoxyribonucleotide synthase [NAD(+)]</fullName>
    </alternativeName>
</protein>
<dbReference type="CDD" id="cd00114">
    <property type="entry name" value="LIGANc"/>
    <property type="match status" value="1"/>
</dbReference>
<evidence type="ECO:0000256" key="3">
    <source>
        <dbReference type="ARBA" id="ARBA00013308"/>
    </source>
</evidence>
<dbReference type="Gene3D" id="6.20.10.30">
    <property type="match status" value="1"/>
</dbReference>
<keyword evidence="14" id="KW-0464">Manganese</keyword>
<dbReference type="SUPFAM" id="SSF52113">
    <property type="entry name" value="BRCT domain"/>
    <property type="match status" value="1"/>
</dbReference>
<dbReference type="GO" id="GO:0006281">
    <property type="term" value="P:DNA repair"/>
    <property type="evidence" value="ECO:0007669"/>
    <property type="project" value="UniProtKB-KW"/>
</dbReference>
<evidence type="ECO:0000256" key="12">
    <source>
        <dbReference type="ARBA" id="ARBA00034005"/>
    </source>
</evidence>
<keyword evidence="5 14" id="KW-0235">DNA replication</keyword>
<dbReference type="InterPro" id="IPR013840">
    <property type="entry name" value="DNAligase_N"/>
</dbReference>
<dbReference type="FunFam" id="2.40.50.140:FF:000012">
    <property type="entry name" value="DNA ligase"/>
    <property type="match status" value="1"/>
</dbReference>
<feature type="binding site" evidence="14">
    <location>
        <position position="442"/>
    </location>
    <ligand>
        <name>Zn(2+)</name>
        <dbReference type="ChEBI" id="CHEBI:29105"/>
    </ligand>
</feature>
<keyword evidence="6 14" id="KW-0479">Metal-binding</keyword>
<dbReference type="FunFam" id="1.10.150.20:FF:000006">
    <property type="entry name" value="DNA ligase"/>
    <property type="match status" value="1"/>
</dbReference>
<dbReference type="Pfam" id="PF03120">
    <property type="entry name" value="OB_DNA_ligase"/>
    <property type="match status" value="1"/>
</dbReference>
<dbReference type="GO" id="GO:0046872">
    <property type="term" value="F:metal ion binding"/>
    <property type="evidence" value="ECO:0007669"/>
    <property type="project" value="UniProtKB-KW"/>
</dbReference>
<evidence type="ECO:0000256" key="14">
    <source>
        <dbReference type="HAMAP-Rule" id="MF_01588"/>
    </source>
</evidence>
<dbReference type="PANTHER" id="PTHR23389">
    <property type="entry name" value="CHROMOSOME TRANSMISSION FIDELITY FACTOR 18"/>
    <property type="match status" value="1"/>
</dbReference>
<comment type="cofactor">
    <cofactor evidence="14">
        <name>Mg(2+)</name>
        <dbReference type="ChEBI" id="CHEBI:18420"/>
    </cofactor>
    <cofactor evidence="14">
        <name>Mn(2+)</name>
        <dbReference type="ChEBI" id="CHEBI:29035"/>
    </cofactor>
</comment>
<dbReference type="GO" id="GO:0003677">
    <property type="term" value="F:DNA binding"/>
    <property type="evidence" value="ECO:0007669"/>
    <property type="project" value="InterPro"/>
</dbReference>
<evidence type="ECO:0000256" key="11">
    <source>
        <dbReference type="ARBA" id="ARBA00023204"/>
    </source>
</evidence>
<dbReference type="InterPro" id="IPR010994">
    <property type="entry name" value="RuvA_2-like"/>
</dbReference>
<keyword evidence="7 14" id="KW-0227">DNA damage</keyword>
<accession>A0A0K2BMD1</accession>
<dbReference type="InterPro" id="IPR003583">
    <property type="entry name" value="Hlx-hairpin-Hlx_DNA-bd_motif"/>
</dbReference>
<evidence type="ECO:0000256" key="6">
    <source>
        <dbReference type="ARBA" id="ARBA00022723"/>
    </source>
</evidence>